<dbReference type="EMBL" id="CACTIH010008929">
    <property type="protein sequence ID" value="CAA3019456.1"/>
    <property type="molecule type" value="Genomic_DNA"/>
</dbReference>
<organism evidence="1 2">
    <name type="scientific">Olea europaea subsp. europaea</name>
    <dbReference type="NCBI Taxonomy" id="158383"/>
    <lineage>
        <taxon>Eukaryota</taxon>
        <taxon>Viridiplantae</taxon>
        <taxon>Streptophyta</taxon>
        <taxon>Embryophyta</taxon>
        <taxon>Tracheophyta</taxon>
        <taxon>Spermatophyta</taxon>
        <taxon>Magnoliopsida</taxon>
        <taxon>eudicotyledons</taxon>
        <taxon>Gunneridae</taxon>
        <taxon>Pentapetalae</taxon>
        <taxon>asterids</taxon>
        <taxon>lamiids</taxon>
        <taxon>Lamiales</taxon>
        <taxon>Oleaceae</taxon>
        <taxon>Oleeae</taxon>
        <taxon>Olea</taxon>
    </lineage>
</organism>
<evidence type="ECO:0000313" key="1">
    <source>
        <dbReference type="EMBL" id="CAA3019456.1"/>
    </source>
</evidence>
<dbReference type="Gene3D" id="3.10.610.10">
    <property type="entry name" value="GSPII I/J protein-like"/>
    <property type="match status" value="1"/>
</dbReference>
<dbReference type="SUPFAM" id="SSF54523">
    <property type="entry name" value="Pili subunits"/>
    <property type="match status" value="1"/>
</dbReference>
<protein>
    <submittedName>
        <fullName evidence="1">Type II secretion system</fullName>
    </submittedName>
</protein>
<dbReference type="Gramene" id="OE9A093008T1">
    <property type="protein sequence ID" value="OE9A093008C1"/>
    <property type="gene ID" value="OE9A093008"/>
</dbReference>
<accession>A0A8S0UHJ9</accession>
<comment type="caution">
    <text evidence="1">The sequence shown here is derived from an EMBL/GenBank/DDBJ whole genome shotgun (WGS) entry which is preliminary data.</text>
</comment>
<dbReference type="Gene3D" id="2.10.70.20">
    <property type="entry name" value="gspk-gspi-gspj complex like domains"/>
    <property type="match status" value="1"/>
</dbReference>
<evidence type="ECO:0000313" key="2">
    <source>
        <dbReference type="Proteomes" id="UP000594638"/>
    </source>
</evidence>
<dbReference type="Pfam" id="PF11612">
    <property type="entry name" value="T2SSJ"/>
    <property type="match status" value="1"/>
</dbReference>
<sequence length="131" mass="14733">MLTRAGWTNPAGLQRPGLQRVAYYFQDGTLRREYWTVLDPTQASQPVRRDLIGHLKSVSLRFMDVQSNATVQTPSTSSSDSLAGANINWSPIWPPINGASQDNRRYRPIGVEITLETEEWGKIVRYVEVAG</sequence>
<keyword evidence="2" id="KW-1185">Reference proteome</keyword>
<proteinExistence type="predicted"/>
<gene>
    <name evidence="1" type="ORF">OLEA9_A093008</name>
</gene>
<name>A0A8S0UHJ9_OLEEU</name>
<dbReference type="AlphaFoldDB" id="A0A8S0UHJ9"/>
<dbReference type="InterPro" id="IPR045584">
    <property type="entry name" value="Pilin-like"/>
</dbReference>
<dbReference type="Proteomes" id="UP000594638">
    <property type="component" value="Unassembled WGS sequence"/>
</dbReference>
<dbReference type="InterPro" id="IPR010055">
    <property type="entry name" value="T2SS_protein-GspJ"/>
</dbReference>
<reference evidence="1 2" key="1">
    <citation type="submission" date="2019-12" db="EMBL/GenBank/DDBJ databases">
        <authorList>
            <person name="Alioto T."/>
            <person name="Alioto T."/>
            <person name="Gomez Garrido J."/>
        </authorList>
    </citation>
    <scope>NUCLEOTIDE SEQUENCE [LARGE SCALE GENOMIC DNA]</scope>
</reference>